<dbReference type="EMBL" id="BAVZ01000046">
    <property type="protein sequence ID" value="GAF10899.1"/>
    <property type="molecule type" value="Genomic_DNA"/>
</dbReference>
<protein>
    <submittedName>
        <fullName evidence="1">Uncharacterized protein</fullName>
    </submittedName>
</protein>
<proteinExistence type="predicted"/>
<dbReference type="AlphaFoldDB" id="W7Z8V6"/>
<dbReference type="Proteomes" id="UP000019364">
    <property type="component" value="Unassembled WGS sequence"/>
</dbReference>
<comment type="caution">
    <text evidence="1">The sequence shown here is derived from an EMBL/GenBank/DDBJ whole genome shotgun (WGS) entry which is preliminary data.</text>
</comment>
<evidence type="ECO:0000313" key="1">
    <source>
        <dbReference type="EMBL" id="GAF10899.1"/>
    </source>
</evidence>
<sequence>MLRYVVIGVSHYGTPYIYSDAKGKSTFDDFNMAEEKKRQLNVDADYSYYVAQLRL</sequence>
<name>W7Z8V6_9BACL</name>
<gene>
    <name evidence="1" type="ORF">JCM16418_5133</name>
</gene>
<organism evidence="1 2">
    <name type="scientific">Paenibacillus pini JCM 16418</name>
    <dbReference type="NCBI Taxonomy" id="1236976"/>
    <lineage>
        <taxon>Bacteria</taxon>
        <taxon>Bacillati</taxon>
        <taxon>Bacillota</taxon>
        <taxon>Bacilli</taxon>
        <taxon>Bacillales</taxon>
        <taxon>Paenibacillaceae</taxon>
        <taxon>Paenibacillus</taxon>
    </lineage>
</organism>
<dbReference type="RefSeq" id="WP_156327260.1">
    <property type="nucleotide sequence ID" value="NZ_BAVZ01000046.1"/>
</dbReference>
<keyword evidence="2" id="KW-1185">Reference proteome</keyword>
<accession>W7Z8V6</accession>
<reference evidence="1 2" key="1">
    <citation type="journal article" date="2014" name="Genome Announc.">
        <title>Draft Genome Sequence of Paenibacillus pini JCM 16418T, Isolated from the Rhizosphere of Pine Tree.</title>
        <authorList>
            <person name="Yuki M."/>
            <person name="Oshima K."/>
            <person name="Suda W."/>
            <person name="Oshida Y."/>
            <person name="Kitamura K."/>
            <person name="Iida Y."/>
            <person name="Hattori M."/>
            <person name="Ohkuma M."/>
        </authorList>
    </citation>
    <scope>NUCLEOTIDE SEQUENCE [LARGE SCALE GENOMIC DNA]</scope>
    <source>
        <strain evidence="1 2">JCM 16418</strain>
    </source>
</reference>
<evidence type="ECO:0000313" key="2">
    <source>
        <dbReference type="Proteomes" id="UP000019364"/>
    </source>
</evidence>